<dbReference type="SUPFAM" id="SSF103196">
    <property type="entry name" value="Roadblock/LC7 domain"/>
    <property type="match status" value="1"/>
</dbReference>
<dbReference type="AlphaFoldDB" id="A0AAN6SGB3"/>
<feature type="domain" description="Roadblock/LAMTOR2" evidence="3">
    <location>
        <begin position="13"/>
        <end position="211"/>
    </location>
</feature>
<feature type="compositionally biased region" description="Low complexity" evidence="2">
    <location>
        <begin position="81"/>
        <end position="107"/>
    </location>
</feature>
<evidence type="ECO:0000259" key="3">
    <source>
        <dbReference type="SMART" id="SM00960"/>
    </source>
</evidence>
<feature type="region of interest" description="Disordered" evidence="2">
    <location>
        <begin position="1"/>
        <end position="25"/>
    </location>
</feature>
<comment type="caution">
    <text evidence="4">The sequence shown here is derived from an EMBL/GenBank/DDBJ whole genome shotgun (WGS) entry which is preliminary data.</text>
</comment>
<name>A0AAN6SGB3_9PEZI</name>
<dbReference type="Gene3D" id="3.30.450.30">
    <property type="entry name" value="Dynein light chain 2a, cytoplasmic"/>
    <property type="match status" value="1"/>
</dbReference>
<feature type="compositionally biased region" description="Low complexity" evidence="2">
    <location>
        <begin position="127"/>
        <end position="147"/>
    </location>
</feature>
<evidence type="ECO:0000313" key="5">
    <source>
        <dbReference type="Proteomes" id="UP001303222"/>
    </source>
</evidence>
<proteinExistence type="inferred from homology"/>
<organism evidence="4 5">
    <name type="scientific">Pseudoneurospora amorphoporcata</name>
    <dbReference type="NCBI Taxonomy" id="241081"/>
    <lineage>
        <taxon>Eukaryota</taxon>
        <taxon>Fungi</taxon>
        <taxon>Dikarya</taxon>
        <taxon>Ascomycota</taxon>
        <taxon>Pezizomycotina</taxon>
        <taxon>Sordariomycetes</taxon>
        <taxon>Sordariomycetidae</taxon>
        <taxon>Sordariales</taxon>
        <taxon>Sordariaceae</taxon>
        <taxon>Pseudoneurospora</taxon>
    </lineage>
</organism>
<dbReference type="SMART" id="SM00960">
    <property type="entry name" value="Robl_LC7"/>
    <property type="match status" value="1"/>
</dbReference>
<dbReference type="EMBL" id="MU859135">
    <property type="protein sequence ID" value="KAK3951951.1"/>
    <property type="molecule type" value="Genomic_DNA"/>
</dbReference>
<dbReference type="PANTHER" id="PTHR10779">
    <property type="entry name" value="DYNEIN LIGHT CHAIN ROADBLOCK"/>
    <property type="match status" value="1"/>
</dbReference>
<accession>A0AAN6SGB3</accession>
<comment type="similarity">
    <text evidence="1">Belongs to the GAMAD family.</text>
</comment>
<reference evidence="4" key="2">
    <citation type="submission" date="2023-06" db="EMBL/GenBank/DDBJ databases">
        <authorList>
            <consortium name="Lawrence Berkeley National Laboratory"/>
            <person name="Mondo S.J."/>
            <person name="Hensen N."/>
            <person name="Bonometti L."/>
            <person name="Westerberg I."/>
            <person name="Brannstrom I.O."/>
            <person name="Guillou S."/>
            <person name="Cros-Aarteil S."/>
            <person name="Calhoun S."/>
            <person name="Haridas S."/>
            <person name="Kuo A."/>
            <person name="Pangilinan J."/>
            <person name="Riley R."/>
            <person name="Labutti K."/>
            <person name="Andreopoulos B."/>
            <person name="Lipzen A."/>
            <person name="Chen C."/>
            <person name="Yanf M."/>
            <person name="Daum C."/>
            <person name="Ng V."/>
            <person name="Clum A."/>
            <person name="Steindorff A."/>
            <person name="Ohm R."/>
            <person name="Martin F."/>
            <person name="Silar P."/>
            <person name="Natvig D."/>
            <person name="Lalanne C."/>
            <person name="Gautier V."/>
            <person name="Ament-Velasquez S.L."/>
            <person name="Kruys A."/>
            <person name="Hutchinson M.I."/>
            <person name="Powell A.J."/>
            <person name="Barry K."/>
            <person name="Miller A.N."/>
            <person name="Grigoriev I.V."/>
            <person name="Debuchy R."/>
            <person name="Gladieux P."/>
            <person name="Thoren M.H."/>
            <person name="Johannesson H."/>
        </authorList>
    </citation>
    <scope>NUCLEOTIDE SEQUENCE</scope>
    <source>
        <strain evidence="4">CBS 626.80</strain>
    </source>
</reference>
<feature type="compositionally biased region" description="Low complexity" evidence="2">
    <location>
        <begin position="54"/>
        <end position="67"/>
    </location>
</feature>
<reference evidence="4" key="1">
    <citation type="journal article" date="2023" name="Mol. Phylogenet. Evol.">
        <title>Genome-scale phylogeny and comparative genomics of the fungal order Sordariales.</title>
        <authorList>
            <person name="Hensen N."/>
            <person name="Bonometti L."/>
            <person name="Westerberg I."/>
            <person name="Brannstrom I.O."/>
            <person name="Guillou S."/>
            <person name="Cros-Aarteil S."/>
            <person name="Calhoun S."/>
            <person name="Haridas S."/>
            <person name="Kuo A."/>
            <person name="Mondo S."/>
            <person name="Pangilinan J."/>
            <person name="Riley R."/>
            <person name="LaButti K."/>
            <person name="Andreopoulos B."/>
            <person name="Lipzen A."/>
            <person name="Chen C."/>
            <person name="Yan M."/>
            <person name="Daum C."/>
            <person name="Ng V."/>
            <person name="Clum A."/>
            <person name="Steindorff A."/>
            <person name="Ohm R.A."/>
            <person name="Martin F."/>
            <person name="Silar P."/>
            <person name="Natvig D.O."/>
            <person name="Lalanne C."/>
            <person name="Gautier V."/>
            <person name="Ament-Velasquez S.L."/>
            <person name="Kruys A."/>
            <person name="Hutchinson M.I."/>
            <person name="Powell A.J."/>
            <person name="Barry K."/>
            <person name="Miller A.N."/>
            <person name="Grigoriev I.V."/>
            <person name="Debuchy R."/>
            <person name="Gladieux P."/>
            <person name="Hiltunen Thoren M."/>
            <person name="Johannesson H."/>
        </authorList>
    </citation>
    <scope>NUCLEOTIDE SEQUENCE</scope>
    <source>
        <strain evidence="4">CBS 626.80</strain>
    </source>
</reference>
<sequence>MSDPTSPSPSAHLEETLGRLSKKPGVKGAIVLDRASGAILKTSGQISSIRKAKPQPQQPEQSSEQQPITDQQGPLSPSFPPGTATDTTTTDPGVAPGTAVTTTGEEAIAAQPTMVSSGTGMDGDVHSAGAGSGVAATGSAGSSSSSSSAAVSAYDQNVVELAAMVWSFVSNAGEFVQELDGEDELKLLRLRTKKQELVIVPDAKYLLVVFHDTPPA</sequence>
<gene>
    <name evidence="4" type="ORF">QBC32DRAFT_152923</name>
</gene>
<evidence type="ECO:0000313" key="4">
    <source>
        <dbReference type="EMBL" id="KAK3951951.1"/>
    </source>
</evidence>
<evidence type="ECO:0000256" key="2">
    <source>
        <dbReference type="SAM" id="MobiDB-lite"/>
    </source>
</evidence>
<evidence type="ECO:0000256" key="1">
    <source>
        <dbReference type="ARBA" id="ARBA00007191"/>
    </source>
</evidence>
<feature type="region of interest" description="Disordered" evidence="2">
    <location>
        <begin position="38"/>
        <end position="147"/>
    </location>
</feature>
<protein>
    <recommendedName>
        <fullName evidence="3">Roadblock/LAMTOR2 domain-containing protein</fullName>
    </recommendedName>
</protein>
<dbReference type="Pfam" id="PF03259">
    <property type="entry name" value="Robl_LC7"/>
    <property type="match status" value="1"/>
</dbReference>
<dbReference type="Proteomes" id="UP001303222">
    <property type="component" value="Unassembled WGS sequence"/>
</dbReference>
<keyword evidence="5" id="KW-1185">Reference proteome</keyword>
<dbReference type="InterPro" id="IPR004942">
    <property type="entry name" value="Roadblock/LAMTOR2_dom"/>
</dbReference>